<dbReference type="Pfam" id="PF11738">
    <property type="entry name" value="DUF3298"/>
    <property type="match status" value="1"/>
</dbReference>
<feature type="domain" description="DUF3298" evidence="2">
    <location>
        <begin position="172"/>
        <end position="246"/>
    </location>
</feature>
<name>A0A220MN34_9BACL</name>
<feature type="signal peptide" evidence="1">
    <location>
        <begin position="1"/>
        <end position="27"/>
    </location>
</feature>
<evidence type="ECO:0008006" key="6">
    <source>
        <dbReference type="Google" id="ProtNLM"/>
    </source>
</evidence>
<dbReference type="AlphaFoldDB" id="A0A220MN34"/>
<keyword evidence="1" id="KW-0732">Signal</keyword>
<dbReference type="InterPro" id="IPR021729">
    <property type="entry name" value="DUF3298"/>
</dbReference>
<proteinExistence type="predicted"/>
<feature type="chain" id="PRO_5012939781" description="DUF3298/DUF4163 domain-containing protein" evidence="1">
    <location>
        <begin position="28"/>
        <end position="265"/>
    </location>
</feature>
<evidence type="ECO:0000259" key="2">
    <source>
        <dbReference type="Pfam" id="PF11738"/>
    </source>
</evidence>
<feature type="domain" description="Deacetylase PdaC" evidence="3">
    <location>
        <begin position="59"/>
        <end position="153"/>
    </location>
</feature>
<dbReference type="KEGG" id="bfm:BP422_23050"/>
<protein>
    <recommendedName>
        <fullName evidence="6">DUF3298/DUF4163 domain-containing protein</fullName>
    </recommendedName>
</protein>
<evidence type="ECO:0000259" key="3">
    <source>
        <dbReference type="Pfam" id="PF13739"/>
    </source>
</evidence>
<dbReference type="Proteomes" id="UP000197781">
    <property type="component" value="Chromosome"/>
</dbReference>
<dbReference type="RefSeq" id="WP_088909766.1">
    <property type="nucleotide sequence ID" value="NZ_CP018145.1"/>
</dbReference>
<dbReference type="EMBL" id="CP018145">
    <property type="protein sequence ID" value="ASJ56175.1"/>
    <property type="molecule type" value="Genomic_DNA"/>
</dbReference>
<dbReference type="Gene3D" id="3.30.565.40">
    <property type="entry name" value="Fervidobacterium nodosum Rt17-B1 like"/>
    <property type="match status" value="1"/>
</dbReference>
<dbReference type="InterPro" id="IPR037126">
    <property type="entry name" value="PdaC/RsiV-like_sf"/>
</dbReference>
<evidence type="ECO:0000256" key="1">
    <source>
        <dbReference type="SAM" id="SignalP"/>
    </source>
</evidence>
<gene>
    <name evidence="4" type="ORF">BP422_23050</name>
</gene>
<dbReference type="Gene3D" id="3.90.640.20">
    <property type="entry name" value="Heat-shock cognate protein, ATPase"/>
    <property type="match status" value="1"/>
</dbReference>
<evidence type="ECO:0000313" key="4">
    <source>
        <dbReference type="EMBL" id="ASJ56175.1"/>
    </source>
</evidence>
<accession>A0A220MN34</accession>
<sequence length="265" mass="28752">MSSFKSLASSLLGTAVLLTAVAAPVFAAPASPATSAKPAVQAPKPKANGVVFTPKTITVDTKEFQGKVSIPVISGMKDKAFEAKLNATLLKEAQTGLAEGQKAGKEDAAEAKKHGWEPRPHALDISYEVHNAGKLVSFSVQTYIYTGGAHGMTDVTYYTIDNQAKAKQLKLADLFQPGYDYRTILNQIISQQIKEKTQADGFNPYDGFESIREDQGFSFKDGSLMIHFGQYEIAAYAAGMPEFAIPAHRYQGLLKPEIREALFKK</sequence>
<dbReference type="Pfam" id="PF13739">
    <property type="entry name" value="PdaC"/>
    <property type="match status" value="1"/>
</dbReference>
<reference evidence="4 5" key="1">
    <citation type="submission" date="2016-11" db="EMBL/GenBank/DDBJ databases">
        <authorList>
            <person name="Jaros S."/>
            <person name="Januszkiewicz K."/>
            <person name="Wedrychowicz H."/>
        </authorList>
    </citation>
    <scope>NUCLEOTIDE SEQUENCE [LARGE SCALE GENOMIC DNA]</scope>
    <source>
        <strain evidence="4 5">NF2</strain>
    </source>
</reference>
<evidence type="ECO:0000313" key="5">
    <source>
        <dbReference type="Proteomes" id="UP000197781"/>
    </source>
</evidence>
<dbReference type="InterPro" id="IPR025303">
    <property type="entry name" value="PdaC"/>
</dbReference>
<organism evidence="4 5">
    <name type="scientific">Brevibacillus formosus</name>
    <dbReference type="NCBI Taxonomy" id="54913"/>
    <lineage>
        <taxon>Bacteria</taxon>
        <taxon>Bacillati</taxon>
        <taxon>Bacillota</taxon>
        <taxon>Bacilli</taxon>
        <taxon>Bacillales</taxon>
        <taxon>Paenibacillaceae</taxon>
        <taxon>Brevibacillus</taxon>
    </lineage>
</organism>